<dbReference type="PANTHER" id="PTHR31001">
    <property type="entry name" value="UNCHARACTERIZED TRANSCRIPTIONAL REGULATORY PROTEIN"/>
    <property type="match status" value="1"/>
</dbReference>
<comment type="subcellular location">
    <subcellularLocation>
        <location evidence="1">Nucleus</location>
    </subcellularLocation>
</comment>
<proteinExistence type="predicted"/>
<evidence type="ECO:0000256" key="2">
    <source>
        <dbReference type="ARBA" id="ARBA00022723"/>
    </source>
</evidence>
<feature type="compositionally biased region" description="Low complexity" evidence="4">
    <location>
        <begin position="698"/>
        <end position="715"/>
    </location>
</feature>
<dbReference type="SMART" id="SM00906">
    <property type="entry name" value="Fungal_trans"/>
    <property type="match status" value="1"/>
</dbReference>
<dbReference type="InterPro" id="IPR007219">
    <property type="entry name" value="XnlR_reg_dom"/>
</dbReference>
<evidence type="ECO:0000256" key="3">
    <source>
        <dbReference type="ARBA" id="ARBA00023242"/>
    </source>
</evidence>
<dbReference type="PROSITE" id="PS50048">
    <property type="entry name" value="ZN2_CY6_FUNGAL_2"/>
    <property type="match status" value="1"/>
</dbReference>
<reference evidence="6" key="1">
    <citation type="journal article" date="2020" name="Stud. Mycol.">
        <title>101 Dothideomycetes genomes: a test case for predicting lifestyles and emergence of pathogens.</title>
        <authorList>
            <person name="Haridas S."/>
            <person name="Albert R."/>
            <person name="Binder M."/>
            <person name="Bloem J."/>
            <person name="Labutti K."/>
            <person name="Salamov A."/>
            <person name="Andreopoulos B."/>
            <person name="Baker S."/>
            <person name="Barry K."/>
            <person name="Bills G."/>
            <person name="Bluhm B."/>
            <person name="Cannon C."/>
            <person name="Castanera R."/>
            <person name="Culley D."/>
            <person name="Daum C."/>
            <person name="Ezra D."/>
            <person name="Gonzalez J."/>
            <person name="Henrissat B."/>
            <person name="Kuo A."/>
            <person name="Liang C."/>
            <person name="Lipzen A."/>
            <person name="Lutzoni F."/>
            <person name="Magnuson J."/>
            <person name="Mondo S."/>
            <person name="Nolan M."/>
            <person name="Ohm R."/>
            <person name="Pangilinan J."/>
            <person name="Park H.-J."/>
            <person name="Ramirez L."/>
            <person name="Alfaro M."/>
            <person name="Sun H."/>
            <person name="Tritt A."/>
            <person name="Yoshinaga Y."/>
            <person name="Zwiers L.-H."/>
            <person name="Turgeon B."/>
            <person name="Goodwin S."/>
            <person name="Spatafora J."/>
            <person name="Crous P."/>
            <person name="Grigoriev I."/>
        </authorList>
    </citation>
    <scope>NUCLEOTIDE SEQUENCE</scope>
    <source>
        <strain evidence="6">CBS 110217</strain>
    </source>
</reference>
<feature type="region of interest" description="Disordered" evidence="4">
    <location>
        <begin position="198"/>
        <end position="217"/>
    </location>
</feature>
<dbReference type="CDD" id="cd00067">
    <property type="entry name" value="GAL4"/>
    <property type="match status" value="1"/>
</dbReference>
<dbReference type="InterPro" id="IPR036864">
    <property type="entry name" value="Zn2-C6_fun-type_DNA-bd_sf"/>
</dbReference>
<feature type="region of interest" description="Disordered" evidence="4">
    <location>
        <begin position="673"/>
        <end position="735"/>
    </location>
</feature>
<feature type="region of interest" description="Disordered" evidence="4">
    <location>
        <begin position="100"/>
        <end position="156"/>
    </location>
</feature>
<dbReference type="Gene3D" id="4.10.240.10">
    <property type="entry name" value="Zn(2)-C6 fungal-type DNA-binding domain"/>
    <property type="match status" value="1"/>
</dbReference>
<keyword evidence="3" id="KW-0539">Nucleus</keyword>
<evidence type="ECO:0000313" key="7">
    <source>
        <dbReference type="Proteomes" id="UP000799777"/>
    </source>
</evidence>
<dbReference type="SMART" id="SM00066">
    <property type="entry name" value="GAL4"/>
    <property type="match status" value="1"/>
</dbReference>
<dbReference type="EMBL" id="ML978167">
    <property type="protein sequence ID" value="KAF2033375.1"/>
    <property type="molecule type" value="Genomic_DNA"/>
</dbReference>
<evidence type="ECO:0000313" key="6">
    <source>
        <dbReference type="EMBL" id="KAF2033375.1"/>
    </source>
</evidence>
<accession>A0A9P4LQM3</accession>
<feature type="compositionally biased region" description="Basic and acidic residues" evidence="4">
    <location>
        <begin position="100"/>
        <end position="117"/>
    </location>
</feature>
<keyword evidence="7" id="KW-1185">Reference proteome</keyword>
<feature type="domain" description="Zn(2)-C6 fungal-type" evidence="5">
    <location>
        <begin position="41"/>
        <end position="70"/>
    </location>
</feature>
<dbReference type="OrthoDB" id="424974at2759"/>
<dbReference type="AlphaFoldDB" id="A0A9P4LQM3"/>
<dbReference type="CDD" id="cd12148">
    <property type="entry name" value="fungal_TF_MHR"/>
    <property type="match status" value="1"/>
</dbReference>
<dbReference type="GO" id="GO:0003677">
    <property type="term" value="F:DNA binding"/>
    <property type="evidence" value="ECO:0007669"/>
    <property type="project" value="InterPro"/>
</dbReference>
<comment type="caution">
    <text evidence="6">The sequence shown here is derived from an EMBL/GenBank/DDBJ whole genome shotgun (WGS) entry which is preliminary data.</text>
</comment>
<dbReference type="GO" id="GO:0006351">
    <property type="term" value="P:DNA-templated transcription"/>
    <property type="evidence" value="ECO:0007669"/>
    <property type="project" value="InterPro"/>
</dbReference>
<dbReference type="GO" id="GO:0000981">
    <property type="term" value="F:DNA-binding transcription factor activity, RNA polymerase II-specific"/>
    <property type="evidence" value="ECO:0007669"/>
    <property type="project" value="InterPro"/>
</dbReference>
<evidence type="ECO:0000256" key="4">
    <source>
        <dbReference type="SAM" id="MobiDB-lite"/>
    </source>
</evidence>
<dbReference type="Proteomes" id="UP000799777">
    <property type="component" value="Unassembled WGS sequence"/>
</dbReference>
<dbReference type="GO" id="GO:0005634">
    <property type="term" value="C:nucleus"/>
    <property type="evidence" value="ECO:0007669"/>
    <property type="project" value="UniProtKB-SubCell"/>
</dbReference>
<gene>
    <name evidence="6" type="ORF">EK21DRAFT_59107</name>
</gene>
<dbReference type="Pfam" id="PF00172">
    <property type="entry name" value="Zn_clus"/>
    <property type="match status" value="1"/>
</dbReference>
<name>A0A9P4LQM3_9PLEO</name>
<dbReference type="InterPro" id="IPR050613">
    <property type="entry name" value="Sec_Metabolite_Reg"/>
</dbReference>
<protein>
    <recommendedName>
        <fullName evidence="5">Zn(2)-C6 fungal-type domain-containing protein</fullName>
    </recommendedName>
</protein>
<dbReference type="GO" id="GO:0008270">
    <property type="term" value="F:zinc ion binding"/>
    <property type="evidence" value="ECO:0007669"/>
    <property type="project" value="InterPro"/>
</dbReference>
<evidence type="ECO:0000256" key="1">
    <source>
        <dbReference type="ARBA" id="ARBA00004123"/>
    </source>
</evidence>
<dbReference type="PANTHER" id="PTHR31001:SF40">
    <property type="entry name" value="ZN(II)2CYS6 TRANSCRIPTION FACTOR (EUROFUNG)"/>
    <property type="match status" value="1"/>
</dbReference>
<dbReference type="SUPFAM" id="SSF57701">
    <property type="entry name" value="Zn2/Cys6 DNA-binding domain"/>
    <property type="match status" value="1"/>
</dbReference>
<dbReference type="PROSITE" id="PS00463">
    <property type="entry name" value="ZN2_CY6_FUNGAL_1"/>
    <property type="match status" value="1"/>
</dbReference>
<dbReference type="InterPro" id="IPR001138">
    <property type="entry name" value="Zn2Cys6_DnaBD"/>
</dbReference>
<keyword evidence="2" id="KW-0479">Metal-binding</keyword>
<evidence type="ECO:0000259" key="5">
    <source>
        <dbReference type="PROSITE" id="PS50048"/>
    </source>
</evidence>
<organism evidence="6 7">
    <name type="scientific">Setomelanomma holmii</name>
    <dbReference type="NCBI Taxonomy" id="210430"/>
    <lineage>
        <taxon>Eukaryota</taxon>
        <taxon>Fungi</taxon>
        <taxon>Dikarya</taxon>
        <taxon>Ascomycota</taxon>
        <taxon>Pezizomycotina</taxon>
        <taxon>Dothideomycetes</taxon>
        <taxon>Pleosporomycetidae</taxon>
        <taxon>Pleosporales</taxon>
        <taxon>Pleosporineae</taxon>
        <taxon>Phaeosphaeriaceae</taxon>
        <taxon>Setomelanomma</taxon>
    </lineage>
</organism>
<sequence length="872" mass="98095">MSLPAQTAFPEEDNASLPIVSEKAVPQVTPRVRRRNRQITSCLECRRRKLKCDKGSPCISCTKNSRQCVFIASGLDADAQKRLAEVKEKMGILERSLEEDVARRNRSKLGEPSETRRPSTLPGQERSYSDEEDDEDTKDLNPTHLATEDAAYYDDDANNDDDIVDLGIAMGKVRITERIGGLVRPRFSEELAQALRELPKAERANPNPVSGQDPQDWLAPSRDYVAPSSSFFFAPGVEKTSLMTFLPSRNLVDRLVAYYWEAVHLIARVVHRPSFERHYERFWTDINAGFEPRASFQAVVFAALLSSIVSMEEHKVLSSFGVDKQSLVDNFRQGTEAALARANFLRTTKLETLQAFVMYLIPLCRNEVSRAHSALAGTVIRLAECMGLHRDPTSYSTSPVEIHVRRLIWYQICFLDLRTCEATGPRPQIRHDDYDTKFPLNIDDIELDRVERGEKGINITKDRSHFTDMTITRMRFECYEMHRFLWSERPKLEQRRADGERKVTLVSLLSRVQSFKAAMEKTYLPMLSKSVPLHVLASEIYGILSDRLYILLLQKYLSSDRTKMPTRLRQVIMSSAVTVIEHSMVIERQPALSTWSWYIGALHQYHTALLLLNELYAGQNEPEVEARVWKCLSFAFDLPAEGSYMEKTRFVLEDLIEKTKIYASMKRLRAPIDMPHAGLRRHTPGYQARQKEERERSASLQSSVSGSGTSGIFSSPLGQQASPPPQVRDQHQQLPQTQKFSFPGAVPNTDWGTIDFSASTSNLQQTFDGSNLYNFSDYSASTNAGGLMPLGAASAGQRHGSDASSPGAAVYGGIAPGTTHSSPIEALNDIDWNDIEKMFGGSEMGSGMLIPPFTFPQFSPSDLQWPTGHEGL</sequence>
<dbReference type="Pfam" id="PF04082">
    <property type="entry name" value="Fungal_trans"/>
    <property type="match status" value="1"/>
</dbReference>